<dbReference type="KEGG" id="glz:GLAREA_07724"/>
<dbReference type="EMBL" id="KE145359">
    <property type="protein sequence ID" value="EPE32590.1"/>
    <property type="molecule type" value="Genomic_DNA"/>
</dbReference>
<keyword evidence="1" id="KW-0812">Transmembrane</keyword>
<evidence type="ECO:0000256" key="1">
    <source>
        <dbReference type="SAM" id="Phobius"/>
    </source>
</evidence>
<keyword evidence="1" id="KW-0472">Membrane</keyword>
<dbReference type="RefSeq" id="XP_008080602.1">
    <property type="nucleotide sequence ID" value="XM_008082411.1"/>
</dbReference>
<accession>S3D446</accession>
<gene>
    <name evidence="2" type="ORF">GLAREA_07724</name>
</gene>
<keyword evidence="1" id="KW-1133">Transmembrane helix</keyword>
<keyword evidence="3" id="KW-1185">Reference proteome</keyword>
<dbReference type="GeneID" id="19466776"/>
<dbReference type="Proteomes" id="UP000016922">
    <property type="component" value="Unassembled WGS sequence"/>
</dbReference>
<proteinExistence type="predicted"/>
<protein>
    <submittedName>
        <fullName evidence="2">Uncharacterized protein</fullName>
    </submittedName>
</protein>
<name>S3D446_GLAL2</name>
<dbReference type="HOGENOM" id="CLU_2004158_0_0_1"/>
<feature type="transmembrane region" description="Helical" evidence="1">
    <location>
        <begin position="34"/>
        <end position="54"/>
    </location>
</feature>
<evidence type="ECO:0000313" key="2">
    <source>
        <dbReference type="EMBL" id="EPE32590.1"/>
    </source>
</evidence>
<sequence>MSFETTSPNIWVLSFHNFLNQWQSSDRVLLIAKWLFYCVMFTFPFALPIAYRHLALPEEIVEIRNEEVEGYDPKDYDSFLCFVTTISGLWTLALGNVYRWPVPVDLDGGQTFHNGGTVYGPERA</sequence>
<organism evidence="2 3">
    <name type="scientific">Glarea lozoyensis (strain ATCC 20868 / MF5171)</name>
    <dbReference type="NCBI Taxonomy" id="1116229"/>
    <lineage>
        <taxon>Eukaryota</taxon>
        <taxon>Fungi</taxon>
        <taxon>Dikarya</taxon>
        <taxon>Ascomycota</taxon>
        <taxon>Pezizomycotina</taxon>
        <taxon>Leotiomycetes</taxon>
        <taxon>Helotiales</taxon>
        <taxon>Helotiaceae</taxon>
        <taxon>Glarea</taxon>
    </lineage>
</organism>
<dbReference type="AlphaFoldDB" id="S3D446"/>
<reference evidence="2 3" key="1">
    <citation type="journal article" date="2013" name="BMC Genomics">
        <title>Genomics-driven discovery of the pneumocandin biosynthetic gene cluster in the fungus Glarea lozoyensis.</title>
        <authorList>
            <person name="Chen L."/>
            <person name="Yue Q."/>
            <person name="Zhang X."/>
            <person name="Xiang M."/>
            <person name="Wang C."/>
            <person name="Li S."/>
            <person name="Che Y."/>
            <person name="Ortiz-Lopez F.J."/>
            <person name="Bills G.F."/>
            <person name="Liu X."/>
            <person name="An Z."/>
        </authorList>
    </citation>
    <scope>NUCLEOTIDE SEQUENCE [LARGE SCALE GENOMIC DNA]</scope>
    <source>
        <strain evidence="3">ATCC 20868 / MF5171</strain>
    </source>
</reference>
<evidence type="ECO:0000313" key="3">
    <source>
        <dbReference type="Proteomes" id="UP000016922"/>
    </source>
</evidence>